<dbReference type="GO" id="GO:0045892">
    <property type="term" value="P:negative regulation of DNA-templated transcription"/>
    <property type="evidence" value="ECO:0007669"/>
    <property type="project" value="UniProtKB-ARBA"/>
</dbReference>
<dbReference type="GO" id="GO:0003677">
    <property type="term" value="F:DNA binding"/>
    <property type="evidence" value="ECO:0007669"/>
    <property type="project" value="InterPro"/>
</dbReference>
<dbReference type="InterPro" id="IPR003735">
    <property type="entry name" value="Metal_Tscrpt_repr"/>
</dbReference>
<evidence type="ECO:0000313" key="2">
    <source>
        <dbReference type="EMBL" id="EDZ64115.1"/>
    </source>
</evidence>
<comment type="similarity">
    <text evidence="1">Belongs to the FrmR/RcnR family.</text>
</comment>
<evidence type="ECO:0000256" key="1">
    <source>
        <dbReference type="ARBA" id="ARBA00005260"/>
    </source>
</evidence>
<dbReference type="PANTHER" id="PTHR33677">
    <property type="entry name" value="TRANSCRIPTIONAL REPRESSOR FRMR-RELATED"/>
    <property type="match status" value="1"/>
</dbReference>
<dbReference type="EMBL" id="DS995299">
    <property type="protein sequence ID" value="EDZ64115.1"/>
    <property type="molecule type" value="Genomic_DNA"/>
</dbReference>
<dbReference type="STRING" id="314607.KB13_247"/>
<dbReference type="CDD" id="cd10148">
    <property type="entry name" value="CsoR-like_DUF156"/>
    <property type="match status" value="1"/>
</dbReference>
<proteinExistence type="inferred from homology"/>
<dbReference type="AlphaFoldDB" id="B6BT88"/>
<name>B6BT88_9PROT</name>
<dbReference type="GO" id="GO:0046872">
    <property type="term" value="F:metal ion binding"/>
    <property type="evidence" value="ECO:0007669"/>
    <property type="project" value="InterPro"/>
</dbReference>
<dbReference type="Pfam" id="PF02583">
    <property type="entry name" value="Trns_repr_metal"/>
    <property type="match status" value="1"/>
</dbReference>
<organism evidence="2 3">
    <name type="scientific">beta proteobacterium KB13</name>
    <dbReference type="NCBI Taxonomy" id="314607"/>
    <lineage>
        <taxon>Bacteria</taxon>
        <taxon>Pseudomonadati</taxon>
        <taxon>Pseudomonadota</taxon>
        <taxon>Betaproteobacteria</taxon>
        <taxon>Nitrosomonadales</taxon>
        <taxon>OM43 clade</taxon>
    </lineage>
</organism>
<reference evidence="3" key="1">
    <citation type="journal article" date="2012" name="Stand. Genomic Sci.">
        <title>Genome sequence of strain HIMB624, a cultured representative from the OM43 clade of marine Betaproteobacteria.</title>
        <authorList>
            <person name="Huggett M.J."/>
            <person name="Hayakawa D.H."/>
            <person name="Rappe M.S."/>
        </authorList>
    </citation>
    <scope>NUCLEOTIDE SEQUENCE [LARGE SCALE GENOMIC DNA]</scope>
    <source>
        <strain evidence="3">KB13</strain>
    </source>
</reference>
<dbReference type="Proteomes" id="UP000004188">
    <property type="component" value="Unassembled WGS sequence"/>
</dbReference>
<evidence type="ECO:0000313" key="3">
    <source>
        <dbReference type="Proteomes" id="UP000004188"/>
    </source>
</evidence>
<keyword evidence="3" id="KW-1185">Reference proteome</keyword>
<evidence type="ECO:0008006" key="4">
    <source>
        <dbReference type="Google" id="ProtNLM"/>
    </source>
</evidence>
<accession>B6BT88</accession>
<gene>
    <name evidence="2" type="ORF">KB13_247</name>
</gene>
<dbReference type="HOGENOM" id="CLU_130332_2_3_4"/>
<protein>
    <recommendedName>
        <fullName evidence="4">Copper-sensing transcriptional repressor CsoR</fullName>
    </recommendedName>
</protein>
<dbReference type="eggNOG" id="COG1937">
    <property type="taxonomic scope" value="Bacteria"/>
</dbReference>
<dbReference type="Gene3D" id="1.20.58.1000">
    <property type="entry name" value="Metal-sensitive repressor, helix protomer"/>
    <property type="match status" value="1"/>
</dbReference>
<sequence length="91" mass="10514">MSDCKHPNHNEQLLRINKIIGQLNGIKKMIEENRYCPEIITQLKAVSSACQSTEALLLEKHLASCVYEAFHSNNKESQEQKIKELTKLYKK</sequence>
<dbReference type="InterPro" id="IPR038390">
    <property type="entry name" value="Metal_Tscrpt_repr_sf"/>
</dbReference>